<evidence type="ECO:0000256" key="2">
    <source>
        <dbReference type="SAM" id="MobiDB-lite"/>
    </source>
</evidence>
<dbReference type="GO" id="GO:0003723">
    <property type="term" value="F:RNA binding"/>
    <property type="evidence" value="ECO:0007669"/>
    <property type="project" value="UniProtKB-UniRule"/>
</dbReference>
<reference evidence="4" key="1">
    <citation type="submission" date="2015-01" db="EMBL/GenBank/DDBJ databases">
        <title>EvidentialGene: Evidence-directed Construction of Complete mRNA Transcriptomes without Genomes.</title>
        <authorList>
            <person name="Gilbert D.G."/>
        </authorList>
    </citation>
    <scope>NUCLEOTIDE SEQUENCE</scope>
</reference>
<dbReference type="Pfam" id="PF00076">
    <property type="entry name" value="RRM_1"/>
    <property type="match status" value="1"/>
</dbReference>
<sequence>MPFNVVKRGNNFGAGRGGGGGFQSRGMRGGRGGGRFRGGSRGGGRGGFRGGRGGFRGGRGHSDNGGRFQRGNGKKVRFDLSKKEDSDESMEVPKKKGAKKDEPEGSSSEEDAIDFEDSDESEELGSEDSFGSSEDEDSDDDEEEEAVVGKKLSKKKAPRDSLDVMLGKKAKAPESSEDDEEVTSLKKAVAEKNLSKKKGWKDGVEKGGKKAKVPESSEEDEDSDEEEVTSLKKAVVEKKLSKKKGWKDGKKAKLPESSEEDSDDDEDVTSLKKAVVEKNLSKKKGWKDGVEKGGVSGNKAKVPESSEEDDSEDDVTSLTKAVLEKNLSKKKGWKGGKKADSSEEEDSAEVASLKRAIVAKNLSKKVDKRAKMPDSPDEELDDSELDEAMVKKAKMAMTSSDSDDSRIRERAMLAMTSSESGDDGRAPLLVMTSSDSEGDSPVHEGAMLGMVSSDDSLVGQRAKVAMSSTENESDDEQILRLKKAKTAAKMRELMSKGGASDAAKKAKKEKTEDTPVGKALKKIKGSVSPGRDSGKSPSEVKKTKKGEEAVGKKKGGDSGRKSRTGDDAFPSVAAGFARPKPGASAEAAEVPRRRFSELYGPGDEKKWLFVQHIPTGSTTVQISALFDPSPRGVHFKHGGKWTSALVEFKNETEAQRNYDRLFEDAKLPDGTKLMVRKAIPPADPSKVEVRPDTIFVVGMDAKTTSGQLRDTFPESSHATIMHKKNKTKASSKYYFAFVTFPEAGPVVQKYLEMKEIELKGADEPTKLFIRPAVTKNRPNLPAKKDYDKTVLFVGGLKAGTDKNDIKALFPGAKKVELEETEESKNKSKFTRVHALVHYKNEAAAAKALKDSVGLTINNHRLSVGYKFSGAAAGGTKRSANEAPTTEPATKKSKNAAPVEVGDSDMTDDKEDVDQKESSDDSDDE</sequence>
<dbReference type="InterPro" id="IPR035979">
    <property type="entry name" value="RBD_domain_sf"/>
</dbReference>
<evidence type="ECO:0000313" key="4">
    <source>
        <dbReference type="EMBL" id="JAR08466.1"/>
    </source>
</evidence>
<feature type="compositionally biased region" description="Acidic residues" evidence="2">
    <location>
        <begin position="305"/>
        <end position="315"/>
    </location>
</feature>
<feature type="compositionally biased region" description="Basic and acidic residues" evidence="2">
    <location>
        <begin position="246"/>
        <end position="256"/>
    </location>
</feature>
<name>A0A146UTD8_FUNHE</name>
<accession>A0A146UTD8</accession>
<dbReference type="InterPro" id="IPR000504">
    <property type="entry name" value="RRM_dom"/>
</dbReference>
<feature type="compositionally biased region" description="Acidic residues" evidence="2">
    <location>
        <begin position="257"/>
        <end position="268"/>
    </location>
</feature>
<feature type="region of interest" description="Disordered" evidence="2">
    <location>
        <begin position="1"/>
        <end position="384"/>
    </location>
</feature>
<dbReference type="PROSITE" id="PS50102">
    <property type="entry name" value="RRM"/>
    <property type="match status" value="1"/>
</dbReference>
<feature type="region of interest" description="Disordered" evidence="2">
    <location>
        <begin position="415"/>
        <end position="447"/>
    </location>
</feature>
<feature type="compositionally biased region" description="Acidic residues" evidence="2">
    <location>
        <begin position="375"/>
        <end position="384"/>
    </location>
</feature>
<feature type="compositionally biased region" description="Acidic residues" evidence="2">
    <location>
        <begin position="216"/>
        <end position="228"/>
    </location>
</feature>
<dbReference type="Gene3D" id="3.30.70.330">
    <property type="match status" value="1"/>
</dbReference>
<feature type="compositionally biased region" description="Acidic residues" evidence="2">
    <location>
        <begin position="133"/>
        <end position="146"/>
    </location>
</feature>
<feature type="compositionally biased region" description="Acidic residues" evidence="2">
    <location>
        <begin position="901"/>
        <end position="911"/>
    </location>
</feature>
<feature type="region of interest" description="Disordered" evidence="2">
    <location>
        <begin position="459"/>
        <end position="589"/>
    </location>
</feature>
<proteinExistence type="predicted"/>
<feature type="compositionally biased region" description="Gly residues" evidence="2">
    <location>
        <begin position="12"/>
        <end position="57"/>
    </location>
</feature>
<dbReference type="CDD" id="cd00590">
    <property type="entry name" value="RRM_SF"/>
    <property type="match status" value="1"/>
</dbReference>
<evidence type="ECO:0000256" key="1">
    <source>
        <dbReference type="PROSITE-ProRule" id="PRU00176"/>
    </source>
</evidence>
<feature type="compositionally biased region" description="Basic and acidic residues" evidence="2">
    <location>
        <begin position="188"/>
        <end position="215"/>
    </location>
</feature>
<dbReference type="AlphaFoldDB" id="A0A146UTD8"/>
<feature type="domain" description="RRM" evidence="3">
    <location>
        <begin position="789"/>
        <end position="868"/>
    </location>
</feature>
<feature type="compositionally biased region" description="Basic and acidic residues" evidence="2">
    <location>
        <begin position="76"/>
        <end position="103"/>
    </location>
</feature>
<feature type="compositionally biased region" description="Basic and acidic residues" evidence="2">
    <location>
        <begin position="532"/>
        <end position="566"/>
    </location>
</feature>
<protein>
    <submittedName>
        <fullName evidence="4">Fibrillarin domain-containing protein</fullName>
    </submittedName>
</protein>
<dbReference type="InterPro" id="IPR012677">
    <property type="entry name" value="Nucleotide-bd_a/b_plait_sf"/>
</dbReference>
<feature type="region of interest" description="Disordered" evidence="2">
    <location>
        <begin position="870"/>
        <end position="924"/>
    </location>
</feature>
<keyword evidence="1" id="KW-0694">RNA-binding</keyword>
<dbReference type="EMBL" id="GCES01077858">
    <property type="protein sequence ID" value="JAR08465.1"/>
    <property type="molecule type" value="Transcribed_RNA"/>
</dbReference>
<feature type="compositionally biased region" description="Acidic residues" evidence="2">
    <location>
        <begin position="107"/>
        <end position="126"/>
    </location>
</feature>
<evidence type="ECO:0000259" key="3">
    <source>
        <dbReference type="PROSITE" id="PS50102"/>
    </source>
</evidence>
<dbReference type="SMART" id="SM00360">
    <property type="entry name" value="RRM"/>
    <property type="match status" value="1"/>
</dbReference>
<dbReference type="EMBL" id="GCES01077857">
    <property type="protein sequence ID" value="JAR08466.1"/>
    <property type="molecule type" value="Transcribed_RNA"/>
</dbReference>
<feature type="compositionally biased region" description="Basic and acidic residues" evidence="2">
    <location>
        <begin position="274"/>
        <end position="291"/>
    </location>
</feature>
<dbReference type="SUPFAM" id="SSF54928">
    <property type="entry name" value="RNA-binding domain, RBD"/>
    <property type="match status" value="2"/>
</dbReference>
<organism evidence="4">
    <name type="scientific">Fundulus heteroclitus</name>
    <name type="common">Killifish</name>
    <name type="synonym">Mummichog</name>
    <dbReference type="NCBI Taxonomy" id="8078"/>
    <lineage>
        <taxon>Eukaryota</taxon>
        <taxon>Metazoa</taxon>
        <taxon>Chordata</taxon>
        <taxon>Craniata</taxon>
        <taxon>Vertebrata</taxon>
        <taxon>Euteleostomi</taxon>
        <taxon>Actinopterygii</taxon>
        <taxon>Neopterygii</taxon>
        <taxon>Teleostei</taxon>
        <taxon>Neoteleostei</taxon>
        <taxon>Acanthomorphata</taxon>
        <taxon>Ovalentaria</taxon>
        <taxon>Atherinomorphae</taxon>
        <taxon>Cyprinodontiformes</taxon>
        <taxon>Fundulidae</taxon>
        <taxon>Fundulus</taxon>
    </lineage>
</organism>